<proteinExistence type="predicted"/>
<dbReference type="Pfam" id="PF03060">
    <property type="entry name" value="NMO"/>
    <property type="match status" value="1"/>
</dbReference>
<accession>A0A3D5QA04</accession>
<dbReference type="SUPFAM" id="SSF51412">
    <property type="entry name" value="Inosine monophosphate dehydrogenase (IMPDH)"/>
    <property type="match status" value="1"/>
</dbReference>
<dbReference type="GO" id="GO:0004497">
    <property type="term" value="F:monooxygenase activity"/>
    <property type="evidence" value="ECO:0007669"/>
    <property type="project" value="UniProtKB-KW"/>
</dbReference>
<dbReference type="Proteomes" id="UP000262325">
    <property type="component" value="Unassembled WGS sequence"/>
</dbReference>
<organism evidence="1 2">
    <name type="scientific">Flexistipes sinusarabici</name>
    <dbReference type="NCBI Taxonomy" id="2352"/>
    <lineage>
        <taxon>Bacteria</taxon>
        <taxon>Pseudomonadati</taxon>
        <taxon>Deferribacterota</taxon>
        <taxon>Deferribacteres</taxon>
        <taxon>Deferribacterales</taxon>
        <taxon>Flexistipitaceae</taxon>
        <taxon>Flexistipes</taxon>
    </lineage>
</organism>
<name>A0A3D5QA04_FLESI</name>
<dbReference type="AlphaFoldDB" id="A0A3D5QA04"/>
<keyword evidence="1" id="KW-0560">Oxidoreductase</keyword>
<gene>
    <name evidence="1" type="ORF">DHM44_02670</name>
</gene>
<dbReference type="Gene3D" id="3.20.20.70">
    <property type="entry name" value="Aldolase class I"/>
    <property type="match status" value="1"/>
</dbReference>
<evidence type="ECO:0000313" key="2">
    <source>
        <dbReference type="Proteomes" id="UP000262325"/>
    </source>
</evidence>
<protein>
    <submittedName>
        <fullName evidence="1">Nitronate monooxygenase</fullName>
    </submittedName>
</protein>
<evidence type="ECO:0000313" key="1">
    <source>
        <dbReference type="EMBL" id="HCW92563.1"/>
    </source>
</evidence>
<dbReference type="InterPro" id="IPR013785">
    <property type="entry name" value="Aldolase_TIM"/>
</dbReference>
<dbReference type="EMBL" id="DPPF01000058">
    <property type="protein sequence ID" value="HCW92563.1"/>
    <property type="molecule type" value="Genomic_DNA"/>
</dbReference>
<reference evidence="1 2" key="1">
    <citation type="journal article" date="2018" name="Nat. Biotechnol.">
        <title>A standardized bacterial taxonomy based on genome phylogeny substantially revises the tree of life.</title>
        <authorList>
            <person name="Parks D.H."/>
            <person name="Chuvochina M."/>
            <person name="Waite D.W."/>
            <person name="Rinke C."/>
            <person name="Skarshewski A."/>
            <person name="Chaumeil P.A."/>
            <person name="Hugenholtz P."/>
        </authorList>
    </citation>
    <scope>NUCLEOTIDE SEQUENCE [LARGE SCALE GENOMIC DNA]</scope>
    <source>
        <strain evidence="1">UBA8672</strain>
    </source>
</reference>
<feature type="non-terminal residue" evidence="1">
    <location>
        <position position="40"/>
    </location>
</feature>
<keyword evidence="1" id="KW-0503">Monooxygenase</keyword>
<sequence length="40" mass="4206">MLNNKLTKTLGIKYPIIQGGMMWISNAELAANVSEAGGLG</sequence>
<comment type="caution">
    <text evidence="1">The sequence shown here is derived from an EMBL/GenBank/DDBJ whole genome shotgun (WGS) entry which is preliminary data.</text>
</comment>